<reference evidence="2" key="1">
    <citation type="submission" date="2016-10" db="EMBL/GenBank/DDBJ databases">
        <authorList>
            <person name="Varghese N."/>
            <person name="Submissions S."/>
        </authorList>
    </citation>
    <scope>NUCLEOTIDE SEQUENCE [LARGE SCALE GENOMIC DNA]</scope>
    <source>
        <strain evidence="2">DSM 44993</strain>
    </source>
</reference>
<dbReference type="AlphaFoldDB" id="A0A1H8YN49"/>
<organism evidence="1 2">
    <name type="scientific">Amycolatopsis saalfeldensis</name>
    <dbReference type="NCBI Taxonomy" id="394193"/>
    <lineage>
        <taxon>Bacteria</taxon>
        <taxon>Bacillati</taxon>
        <taxon>Actinomycetota</taxon>
        <taxon>Actinomycetes</taxon>
        <taxon>Pseudonocardiales</taxon>
        <taxon>Pseudonocardiaceae</taxon>
        <taxon>Amycolatopsis</taxon>
    </lineage>
</organism>
<evidence type="ECO:0000313" key="1">
    <source>
        <dbReference type="EMBL" id="SEP53625.1"/>
    </source>
</evidence>
<accession>A0A1H8YN49</accession>
<name>A0A1H8YN49_9PSEU</name>
<protein>
    <submittedName>
        <fullName evidence="1">Uncharacterized protein</fullName>
    </submittedName>
</protein>
<evidence type="ECO:0000313" key="2">
    <source>
        <dbReference type="Proteomes" id="UP000198582"/>
    </source>
</evidence>
<keyword evidence="2" id="KW-1185">Reference proteome</keyword>
<gene>
    <name evidence="1" type="ORF">SAMN04489732_12950</name>
</gene>
<proteinExistence type="predicted"/>
<sequence length="196" mass="21123">MTTGSSAHRSELVALLPQLRQQLTQLLATLDSARTTAEVGELGERAPEADAISQALTAARWTLDALDPAATPKQRADNLTEAAVRCGYVITAAHRRLAELQTPADIAAQEEERRMGALELGELLINQADLIVSQFDDDDAETRHRVTIRIADDGRLAWESDTLALRTPSSHDQLALTATLITQAEALHKASSQPAG</sequence>
<dbReference type="EMBL" id="FOEF01000029">
    <property type="protein sequence ID" value="SEP53625.1"/>
    <property type="molecule type" value="Genomic_DNA"/>
</dbReference>
<dbReference type="STRING" id="394193.SAMN04489732_12950"/>
<dbReference type="Proteomes" id="UP000198582">
    <property type="component" value="Unassembled WGS sequence"/>
</dbReference>